<dbReference type="GO" id="GO:0005634">
    <property type="term" value="C:nucleus"/>
    <property type="evidence" value="ECO:0007669"/>
    <property type="project" value="TreeGrafter"/>
</dbReference>
<dbReference type="PANTHER" id="PTHR45916">
    <property type="entry name" value="STRUCTURAL MAINTENANCE OF CHROMOSOMES PROTEIN 5"/>
    <property type="match status" value="1"/>
</dbReference>
<dbReference type="RefSeq" id="XP_013759141.1">
    <property type="nucleotide sequence ID" value="XM_013903687.1"/>
</dbReference>
<evidence type="ECO:0000256" key="3">
    <source>
        <dbReference type="ARBA" id="ARBA00023054"/>
    </source>
</evidence>
<feature type="coiled-coil region" evidence="4">
    <location>
        <begin position="616"/>
        <end position="654"/>
    </location>
</feature>
<protein>
    <recommendedName>
        <fullName evidence="2">Structural maintenance of chromosomes protein 5</fullName>
    </recommendedName>
</protein>
<dbReference type="Proteomes" id="UP000054408">
    <property type="component" value="Unassembled WGS sequence"/>
</dbReference>
<evidence type="ECO:0000256" key="1">
    <source>
        <dbReference type="ARBA" id="ARBA00010171"/>
    </source>
</evidence>
<dbReference type="STRING" id="461836.A0A0L0D5L1"/>
<dbReference type="PANTHER" id="PTHR45916:SF1">
    <property type="entry name" value="STRUCTURAL MAINTENANCE OF CHROMOSOMES PROTEIN 5"/>
    <property type="match status" value="1"/>
</dbReference>
<feature type="compositionally biased region" description="Polar residues" evidence="5">
    <location>
        <begin position="696"/>
        <end position="706"/>
    </location>
</feature>
<dbReference type="eggNOG" id="KOG0979">
    <property type="taxonomic scope" value="Eukaryota"/>
</dbReference>
<dbReference type="GO" id="GO:0030915">
    <property type="term" value="C:Smc5-Smc6 complex"/>
    <property type="evidence" value="ECO:0007669"/>
    <property type="project" value="TreeGrafter"/>
</dbReference>
<dbReference type="Gene3D" id="3.40.50.300">
    <property type="entry name" value="P-loop containing nucleotide triphosphate hydrolases"/>
    <property type="match status" value="1"/>
</dbReference>
<reference evidence="7 8" key="1">
    <citation type="submission" date="2010-05" db="EMBL/GenBank/DDBJ databases">
        <title>The Genome Sequence of Thecamonas trahens ATCC 50062.</title>
        <authorList>
            <consortium name="The Broad Institute Genome Sequencing Platform"/>
            <person name="Russ C."/>
            <person name="Cuomo C."/>
            <person name="Shea T."/>
            <person name="Young S.K."/>
            <person name="Zeng Q."/>
            <person name="Koehrsen M."/>
            <person name="Haas B."/>
            <person name="Borodovsky M."/>
            <person name="Guigo R."/>
            <person name="Alvarado L."/>
            <person name="Berlin A."/>
            <person name="Bochicchio J."/>
            <person name="Borenstein D."/>
            <person name="Chapman S."/>
            <person name="Chen Z."/>
            <person name="Freedman E."/>
            <person name="Gellesch M."/>
            <person name="Goldberg J."/>
            <person name="Griggs A."/>
            <person name="Gujja S."/>
            <person name="Heilman E."/>
            <person name="Heiman D."/>
            <person name="Hepburn T."/>
            <person name="Howarth C."/>
            <person name="Jen D."/>
            <person name="Larson L."/>
            <person name="Mehta T."/>
            <person name="Park D."/>
            <person name="Pearson M."/>
            <person name="Roberts A."/>
            <person name="Saif S."/>
            <person name="Shenoy N."/>
            <person name="Sisk P."/>
            <person name="Stolte C."/>
            <person name="Sykes S."/>
            <person name="Thomson T."/>
            <person name="Walk T."/>
            <person name="White J."/>
            <person name="Yandava C."/>
            <person name="Burger G."/>
            <person name="Gray M.W."/>
            <person name="Holland P.W.H."/>
            <person name="King N."/>
            <person name="Lang F.B.F."/>
            <person name="Roger A.J."/>
            <person name="Ruiz-Trillo I."/>
            <person name="Lander E."/>
            <person name="Nusbaum C."/>
        </authorList>
    </citation>
    <scope>NUCLEOTIDE SEQUENCE [LARGE SCALE GENOMIC DNA]</scope>
    <source>
        <strain evidence="7 8">ATCC 50062</strain>
    </source>
</reference>
<feature type="region of interest" description="Disordered" evidence="5">
    <location>
        <begin position="659"/>
        <end position="706"/>
    </location>
</feature>
<keyword evidence="8" id="KW-1185">Reference proteome</keyword>
<feature type="compositionally biased region" description="Low complexity" evidence="5">
    <location>
        <begin position="682"/>
        <end position="695"/>
    </location>
</feature>
<sequence>MKLVNFKAYESVELFPGPRLNVVVGPNGTGKSSLVDAFFLSLNASTKLLGGADKETSFISHGQTRAELEIELYNPDGPNWVVHRAIVRKDLGDEVGKSLWQINGRKCSKHDVSALVTRLGIQFDNLTQFLPQFRVREFSKLEPRSLLECTIRAMDGSEAGKPGSMVQVLGELSKHRVEQRELENKVGALESALEATRTKEQRLKGEADRFREREALRDRVAMLSKVLPWLELADAKVRSKNAKAEAAVARERVVKLKAEARPMIEELDEAKSKLSAMGQEFAKARQSMEDMVTKREKMKDLVEDAKSDVQTLYDQIKNHERDIAKRRAQRENLQSEIANQKSMAKKLDPGAGVQERVDELNAELQTAKEQVQAFSSVASELKREVATGDHRQSQIEAKLKAYEAVMSERRQRCFERVGSRKAGQSLRRVCQILDQARAEGRLRGVVEGPLLATLDVPIEVHRNYLEKVISKNNKYIILFSDPADLEMLESKFPELAFAVNTVVVDMGDPFRSHPASLEELARFGVENYLDATYDAPDIVKLFLNRSEAHSSIVFGPETMDKDEVFRAFPALNRILSPKSFAMYRKSNYGARQLVASSSSINRANVLKKDTPPADEIARLQASLDAIKADLAARRAELRKAIQAHETKVNELTTLKAKIGELKKSSRSTREQRRRPSARRANSRTSARATGTSSRSCEPSSQRKSRD</sequence>
<evidence type="ECO:0000313" key="7">
    <source>
        <dbReference type="EMBL" id="KNC47657.1"/>
    </source>
</evidence>
<dbReference type="SUPFAM" id="SSF52540">
    <property type="entry name" value="P-loop containing nucleoside triphosphate hydrolases"/>
    <property type="match status" value="1"/>
</dbReference>
<dbReference type="GO" id="GO:0003697">
    <property type="term" value="F:single-stranded DNA binding"/>
    <property type="evidence" value="ECO:0007669"/>
    <property type="project" value="TreeGrafter"/>
</dbReference>
<dbReference type="OrthoDB" id="10254973at2759"/>
<keyword evidence="3 4" id="KW-0175">Coiled coil</keyword>
<dbReference type="GeneID" id="25563458"/>
<dbReference type="AlphaFoldDB" id="A0A0L0D5L1"/>
<evidence type="ECO:0000256" key="5">
    <source>
        <dbReference type="SAM" id="MobiDB-lite"/>
    </source>
</evidence>
<evidence type="ECO:0000313" key="8">
    <source>
        <dbReference type="Proteomes" id="UP000054408"/>
    </source>
</evidence>
<feature type="compositionally biased region" description="Basic and acidic residues" evidence="5">
    <location>
        <begin position="659"/>
        <end position="670"/>
    </location>
</feature>
<name>A0A0L0D5L1_THETB</name>
<dbReference type="Gene3D" id="1.10.287.1490">
    <property type="match status" value="1"/>
</dbReference>
<evidence type="ECO:0000259" key="6">
    <source>
        <dbReference type="Pfam" id="PF02463"/>
    </source>
</evidence>
<feature type="domain" description="RecF/RecN/SMC N-terminal" evidence="6">
    <location>
        <begin position="3"/>
        <end position="126"/>
    </location>
</feature>
<accession>A0A0L0D5L1</accession>
<evidence type="ECO:0000256" key="4">
    <source>
        <dbReference type="SAM" id="Coils"/>
    </source>
</evidence>
<feature type="compositionally biased region" description="Basic residues" evidence="5">
    <location>
        <begin position="671"/>
        <end position="681"/>
    </location>
</feature>
<gene>
    <name evidence="7" type="ORF">AMSG_03887</name>
</gene>
<feature type="coiled-coil region" evidence="4">
    <location>
        <begin position="172"/>
        <end position="384"/>
    </location>
</feature>
<comment type="similarity">
    <text evidence="1">Belongs to the SMC family. SMC5 subfamily.</text>
</comment>
<evidence type="ECO:0000256" key="2">
    <source>
        <dbReference type="ARBA" id="ARBA00018687"/>
    </source>
</evidence>
<dbReference type="Pfam" id="PF02463">
    <property type="entry name" value="SMC_N"/>
    <property type="match status" value="1"/>
</dbReference>
<dbReference type="GO" id="GO:0000724">
    <property type="term" value="P:double-strand break repair via homologous recombination"/>
    <property type="evidence" value="ECO:0007669"/>
    <property type="project" value="TreeGrafter"/>
</dbReference>
<organism evidence="7 8">
    <name type="scientific">Thecamonas trahens ATCC 50062</name>
    <dbReference type="NCBI Taxonomy" id="461836"/>
    <lineage>
        <taxon>Eukaryota</taxon>
        <taxon>Apusozoa</taxon>
        <taxon>Apusomonadida</taxon>
        <taxon>Apusomonadidae</taxon>
        <taxon>Thecamonas</taxon>
    </lineage>
</organism>
<dbReference type="InterPro" id="IPR003395">
    <property type="entry name" value="RecF/RecN/SMC_N"/>
</dbReference>
<proteinExistence type="inferred from homology"/>
<dbReference type="InterPro" id="IPR027417">
    <property type="entry name" value="P-loop_NTPase"/>
</dbReference>
<dbReference type="EMBL" id="GL349448">
    <property type="protein sequence ID" value="KNC47657.1"/>
    <property type="molecule type" value="Genomic_DNA"/>
</dbReference>